<proteinExistence type="predicted"/>
<dbReference type="CDD" id="cd00377">
    <property type="entry name" value="ICL_PEPM"/>
    <property type="match status" value="1"/>
</dbReference>
<dbReference type="EMBL" id="CP122537">
    <property type="protein sequence ID" value="WGH78530.1"/>
    <property type="molecule type" value="Genomic_DNA"/>
</dbReference>
<reference evidence="1 2" key="1">
    <citation type="submission" date="2023-04" db="EMBL/GenBank/DDBJ databases">
        <title>Jannaschia ovalis sp. nov., a marine bacterium isolated from sea tidal flat.</title>
        <authorList>
            <person name="Kwon D.Y."/>
            <person name="Kim J.-J."/>
        </authorList>
    </citation>
    <scope>NUCLEOTIDE SEQUENCE [LARGE SCALE GENOMIC DNA]</scope>
    <source>
        <strain evidence="1 2">GRR-S6-38</strain>
    </source>
</reference>
<dbReference type="Pfam" id="PF13714">
    <property type="entry name" value="PEP_mutase"/>
    <property type="match status" value="1"/>
</dbReference>
<dbReference type="InterPro" id="IPR040442">
    <property type="entry name" value="Pyrv_kinase-like_dom_sf"/>
</dbReference>
<dbReference type="InterPro" id="IPR039556">
    <property type="entry name" value="ICL/PEPM"/>
</dbReference>
<dbReference type="Gene3D" id="3.20.20.60">
    <property type="entry name" value="Phosphoenolpyruvate-binding domains"/>
    <property type="match status" value="1"/>
</dbReference>
<keyword evidence="2" id="KW-1185">Reference proteome</keyword>
<dbReference type="PANTHER" id="PTHR42905:SF16">
    <property type="entry name" value="CARBOXYPHOSPHONOENOLPYRUVATE PHOSPHONOMUTASE-LIKE PROTEIN (AFU_ORTHOLOGUE AFUA_5G07230)"/>
    <property type="match status" value="1"/>
</dbReference>
<sequence>MTTFREMHRPGDPLVLANAWDVGSARMLVALGAKAIGTTSAGYAFTRGLPDGGRVGRDEAIAHAADLAKHVGVPVSADLEDGYGPDPMDCAKTVQQAALAGLAGCSIEDVGPDGTAYSFAAAAARVETAAQAARQARHDFVFCARADGVMHGVYDVDEAIRRLQAFEAAGADLLYCPMPGEMADLKRIIAAVTKPVNALAAGPWTQVSGKDFAEAGVARISLGSALARATHQTIRDAAQPLFLAGDFSRLGGIGSGEVDDYLAKGAEGAELP</sequence>
<accession>A0ABY8LEN6</accession>
<organism evidence="1 2">
    <name type="scientific">Jannaschia ovalis</name>
    <dbReference type="NCBI Taxonomy" id="3038773"/>
    <lineage>
        <taxon>Bacteria</taxon>
        <taxon>Pseudomonadati</taxon>
        <taxon>Pseudomonadota</taxon>
        <taxon>Alphaproteobacteria</taxon>
        <taxon>Rhodobacterales</taxon>
        <taxon>Roseobacteraceae</taxon>
        <taxon>Jannaschia</taxon>
    </lineage>
</organism>
<dbReference type="InterPro" id="IPR015813">
    <property type="entry name" value="Pyrv/PenolPyrv_kinase-like_dom"/>
</dbReference>
<dbReference type="Proteomes" id="UP001243420">
    <property type="component" value="Chromosome"/>
</dbReference>
<dbReference type="SUPFAM" id="SSF51621">
    <property type="entry name" value="Phosphoenolpyruvate/pyruvate domain"/>
    <property type="match status" value="1"/>
</dbReference>
<dbReference type="RefSeq" id="WP_279965281.1">
    <property type="nucleotide sequence ID" value="NZ_CP122537.1"/>
</dbReference>
<gene>
    <name evidence="1" type="ORF">P8627_16165</name>
</gene>
<dbReference type="GO" id="GO:0016829">
    <property type="term" value="F:lyase activity"/>
    <property type="evidence" value="ECO:0007669"/>
    <property type="project" value="UniProtKB-KW"/>
</dbReference>
<dbReference type="PANTHER" id="PTHR42905">
    <property type="entry name" value="PHOSPHOENOLPYRUVATE CARBOXYLASE"/>
    <property type="match status" value="1"/>
</dbReference>
<name>A0ABY8LEN6_9RHOB</name>
<protein>
    <submittedName>
        <fullName evidence="1">Isocitrate lyase/phosphoenolpyruvate mutase family protein</fullName>
    </submittedName>
</protein>
<evidence type="ECO:0000313" key="1">
    <source>
        <dbReference type="EMBL" id="WGH78530.1"/>
    </source>
</evidence>
<keyword evidence="1" id="KW-0456">Lyase</keyword>
<evidence type="ECO:0000313" key="2">
    <source>
        <dbReference type="Proteomes" id="UP001243420"/>
    </source>
</evidence>